<gene>
    <name evidence="2" type="ORF">LHA35_08575</name>
</gene>
<dbReference type="Gene3D" id="3.30.1330.60">
    <property type="entry name" value="OmpA-like domain"/>
    <property type="match status" value="1"/>
</dbReference>
<name>A0A9X1L7R7_9PROT</name>
<dbReference type="InterPro" id="IPR036737">
    <property type="entry name" value="OmpA-like_sf"/>
</dbReference>
<protein>
    <recommendedName>
        <fullName evidence="4">OmpA-like domain-containing protein</fullName>
    </recommendedName>
</protein>
<evidence type="ECO:0000313" key="3">
    <source>
        <dbReference type="Proteomes" id="UP001139311"/>
    </source>
</evidence>
<proteinExistence type="predicted"/>
<accession>A0A9X1L7R7</accession>
<keyword evidence="3" id="KW-1185">Reference proteome</keyword>
<dbReference type="EMBL" id="JAJAQI010000010">
    <property type="protein sequence ID" value="MCB4821784.1"/>
    <property type="molecule type" value="Genomic_DNA"/>
</dbReference>
<sequence>MPAQTADARPEDGPIPAEPAPAPPAPVDLSVRPPPAPPPAAPVAAARPFALPPGMEALPEGAWRLRFSPGAEAPPRTAEPALAELGRRLAAGPEGRVVLLAQASGPADISAARRLSLARGVAVKEALVAGGLPATRIDIRPLGRTGDATDAVDVQPPGLRRAAP</sequence>
<dbReference type="AlphaFoldDB" id="A0A9X1L7R7"/>
<organism evidence="2 3">
    <name type="scientific">Roseicella aerolata</name>
    <dbReference type="NCBI Taxonomy" id="2883479"/>
    <lineage>
        <taxon>Bacteria</taxon>
        <taxon>Pseudomonadati</taxon>
        <taxon>Pseudomonadota</taxon>
        <taxon>Alphaproteobacteria</taxon>
        <taxon>Acetobacterales</taxon>
        <taxon>Roseomonadaceae</taxon>
        <taxon>Roseicella</taxon>
    </lineage>
</organism>
<evidence type="ECO:0008006" key="4">
    <source>
        <dbReference type="Google" id="ProtNLM"/>
    </source>
</evidence>
<dbReference type="SUPFAM" id="SSF103088">
    <property type="entry name" value="OmpA-like"/>
    <property type="match status" value="1"/>
</dbReference>
<dbReference type="RefSeq" id="WP_226607035.1">
    <property type="nucleotide sequence ID" value="NZ_JAJAQI010000010.1"/>
</dbReference>
<comment type="caution">
    <text evidence="2">The sequence shown here is derived from an EMBL/GenBank/DDBJ whole genome shotgun (WGS) entry which is preliminary data.</text>
</comment>
<evidence type="ECO:0000313" key="2">
    <source>
        <dbReference type="EMBL" id="MCB4821784.1"/>
    </source>
</evidence>
<evidence type="ECO:0000256" key="1">
    <source>
        <dbReference type="SAM" id="MobiDB-lite"/>
    </source>
</evidence>
<feature type="compositionally biased region" description="Pro residues" evidence="1">
    <location>
        <begin position="16"/>
        <end position="41"/>
    </location>
</feature>
<feature type="region of interest" description="Disordered" evidence="1">
    <location>
        <begin position="140"/>
        <end position="164"/>
    </location>
</feature>
<reference evidence="2" key="1">
    <citation type="submission" date="2021-10" db="EMBL/GenBank/DDBJ databases">
        <title>Roseicella aerolatum sp. nov., isolated from aerosols of e-waste dismantling site.</title>
        <authorList>
            <person name="Qin T."/>
        </authorList>
    </citation>
    <scope>NUCLEOTIDE SEQUENCE</scope>
    <source>
        <strain evidence="2">GB24</strain>
    </source>
</reference>
<dbReference type="Proteomes" id="UP001139311">
    <property type="component" value="Unassembled WGS sequence"/>
</dbReference>
<feature type="region of interest" description="Disordered" evidence="1">
    <location>
        <begin position="1"/>
        <end position="42"/>
    </location>
</feature>